<evidence type="ECO:0000256" key="1">
    <source>
        <dbReference type="ARBA" id="ARBA00004141"/>
    </source>
</evidence>
<comment type="caution">
    <text evidence="9">The sequence shown here is derived from an EMBL/GenBank/DDBJ whole genome shotgun (WGS) entry which is preliminary data.</text>
</comment>
<dbReference type="InterPro" id="IPR046791">
    <property type="entry name" value="Polycystin_dom"/>
</dbReference>
<dbReference type="Proteomes" id="UP000024635">
    <property type="component" value="Unassembled WGS sequence"/>
</dbReference>
<feature type="transmembrane region" description="Helical" evidence="6">
    <location>
        <begin position="614"/>
        <end position="636"/>
    </location>
</feature>
<dbReference type="AlphaFoldDB" id="A0A016RXI9"/>
<dbReference type="EMBL" id="JARK01001681">
    <property type="protein sequence ID" value="EYB83033.1"/>
    <property type="molecule type" value="Genomic_DNA"/>
</dbReference>
<feature type="transmembrane region" description="Helical" evidence="6">
    <location>
        <begin position="675"/>
        <end position="700"/>
    </location>
</feature>
<sequence length="795" mass="91201">MSFLQSAFGISYNIRDVAYALLLSIIILPFTSLLPLMKSKMLSYDELREVELIKSRDKDTKLPSYWPFALREILQLLLTWLTIGFFILDVSLACSLAEDASIAFTRRYVITLFFWIAITEPLKGMLCAYIILKKNPSHFISCEFDEAILPLDYVDNCKPAPECLRNDVVGTTESDLKQLQDNKDKKTREELFFETMREVACLLASLVVIMGLVFYYRDNTGFLYQQQVRSLLNLEQIPYGPVAFGSINQIEQFWTWANDSLAPALLASWYDGGPAWAMRGFANDKVSRAMGIGHIRQIRSVPLSQCYTVPQLAAYSGNCTRDITFGNEDRHPQYARGWKPYVEVDGVDPPAEYKYRTADEHQSAYLFSFVTRHAAVEGRLHSYGGGGYSVLLKGTPLQIQDTLKRLKQEHWIDKNTRVILVELSMYNAQVNYFAVVELVIEIPAEGYLLPSSWVEAVRLIKYQGRDGDIIMTFEFLYIAFAIFSFLKNTFYYGTNVVNAFKTLPPKGGPIRNFLYILLGRFWDFVDFFVGILAICSVIAFFLRQQYIEQALENFAANNGNAYINLSQQRNMELMFTFCVAGVVFFVSCKLIKILRFNRRIAFLADTLDYAGVSITDFAVVFVLIICAFNASLYCLLWNKLESYKSAVATFETTTAGMLGKFVVADIFQITMLGSIIFMIFMYTGTLFLINIFVMIVMYEFEQVRNDSSRQTNQYEIIDHIQTKVLRSIGMYGRENVPACYVRDSMKDYELLTTLTAKADLLLHRVLRWRINYDNDDDDIVLPPRRAQDMPDPLYL</sequence>
<keyword evidence="4 6" id="KW-1133">Transmembrane helix</keyword>
<organism evidence="9 10">
    <name type="scientific">Ancylostoma ceylanicum</name>
    <dbReference type="NCBI Taxonomy" id="53326"/>
    <lineage>
        <taxon>Eukaryota</taxon>
        <taxon>Metazoa</taxon>
        <taxon>Ecdysozoa</taxon>
        <taxon>Nematoda</taxon>
        <taxon>Chromadorea</taxon>
        <taxon>Rhabditida</taxon>
        <taxon>Rhabditina</taxon>
        <taxon>Rhabditomorpha</taxon>
        <taxon>Strongyloidea</taxon>
        <taxon>Ancylostomatidae</taxon>
        <taxon>Ancylostomatinae</taxon>
        <taxon>Ancylostoma</taxon>
    </lineage>
</organism>
<feature type="transmembrane region" description="Helical" evidence="6">
    <location>
        <begin position="108"/>
        <end position="131"/>
    </location>
</feature>
<evidence type="ECO:0000313" key="9">
    <source>
        <dbReference type="EMBL" id="EYB83033.1"/>
    </source>
</evidence>
<dbReference type="GO" id="GO:0005262">
    <property type="term" value="F:calcium channel activity"/>
    <property type="evidence" value="ECO:0007669"/>
    <property type="project" value="TreeGrafter"/>
</dbReference>
<evidence type="ECO:0000256" key="2">
    <source>
        <dbReference type="ARBA" id="ARBA00007200"/>
    </source>
</evidence>
<feature type="domain" description="Polycystin" evidence="8">
    <location>
        <begin position="244"/>
        <end position="460"/>
    </location>
</feature>
<comment type="subcellular location">
    <subcellularLocation>
        <location evidence="1">Membrane</location>
        <topology evidence="1">Multi-pass membrane protein</topology>
    </subcellularLocation>
</comment>
<dbReference type="PANTHER" id="PTHR10877">
    <property type="entry name" value="POLYCYSTIN FAMILY MEMBER"/>
    <property type="match status" value="1"/>
</dbReference>
<proteinExistence type="inferred from homology"/>
<dbReference type="STRING" id="53326.A0A016RXI9"/>
<dbReference type="PANTHER" id="PTHR10877:SF194">
    <property type="entry name" value="LOCATION OF VULVA DEFECTIVE 1"/>
    <property type="match status" value="1"/>
</dbReference>
<comment type="similarity">
    <text evidence="2">Belongs to the polycystin family.</text>
</comment>
<dbReference type="Pfam" id="PF20519">
    <property type="entry name" value="Polycystin_dom"/>
    <property type="match status" value="1"/>
</dbReference>
<feature type="transmembrane region" description="Helical" evidence="6">
    <location>
        <begin position="196"/>
        <end position="216"/>
    </location>
</feature>
<evidence type="ECO:0000259" key="7">
    <source>
        <dbReference type="Pfam" id="PF08016"/>
    </source>
</evidence>
<feature type="transmembrane region" description="Helical" evidence="6">
    <location>
        <begin position="17"/>
        <end position="37"/>
    </location>
</feature>
<protein>
    <submittedName>
        <fullName evidence="9">Uncharacterized protein</fullName>
    </submittedName>
</protein>
<evidence type="ECO:0000256" key="4">
    <source>
        <dbReference type="ARBA" id="ARBA00022989"/>
    </source>
</evidence>
<name>A0A016RXI9_9BILA</name>
<feature type="transmembrane region" description="Helical" evidence="6">
    <location>
        <begin position="573"/>
        <end position="594"/>
    </location>
</feature>
<dbReference type="GO" id="GO:0016020">
    <property type="term" value="C:membrane"/>
    <property type="evidence" value="ECO:0007669"/>
    <property type="project" value="UniProtKB-SubCell"/>
</dbReference>
<evidence type="ECO:0000313" key="10">
    <source>
        <dbReference type="Proteomes" id="UP000024635"/>
    </source>
</evidence>
<reference evidence="10" key="1">
    <citation type="journal article" date="2015" name="Nat. Genet.">
        <title>The genome and transcriptome of the zoonotic hookworm Ancylostoma ceylanicum identify infection-specific gene families.</title>
        <authorList>
            <person name="Schwarz E.M."/>
            <person name="Hu Y."/>
            <person name="Antoshechkin I."/>
            <person name="Miller M.M."/>
            <person name="Sternberg P.W."/>
            <person name="Aroian R.V."/>
        </authorList>
    </citation>
    <scope>NUCLEOTIDE SEQUENCE</scope>
    <source>
        <strain evidence="10">HY135</strain>
    </source>
</reference>
<evidence type="ECO:0000259" key="8">
    <source>
        <dbReference type="Pfam" id="PF20519"/>
    </source>
</evidence>
<feature type="transmembrane region" description="Helical" evidence="6">
    <location>
        <begin position="513"/>
        <end position="542"/>
    </location>
</feature>
<evidence type="ECO:0000256" key="6">
    <source>
        <dbReference type="SAM" id="Phobius"/>
    </source>
</evidence>
<dbReference type="GO" id="GO:0050982">
    <property type="term" value="P:detection of mechanical stimulus"/>
    <property type="evidence" value="ECO:0007669"/>
    <property type="project" value="TreeGrafter"/>
</dbReference>
<keyword evidence="5 6" id="KW-0472">Membrane</keyword>
<keyword evidence="10" id="KW-1185">Reference proteome</keyword>
<dbReference type="OrthoDB" id="444119at2759"/>
<evidence type="ECO:0000256" key="5">
    <source>
        <dbReference type="ARBA" id="ARBA00023136"/>
    </source>
</evidence>
<feature type="domain" description="Polycystin cation channel PKD1/PKD2" evidence="7">
    <location>
        <begin position="518"/>
        <end position="703"/>
    </location>
</feature>
<feature type="transmembrane region" description="Helical" evidence="6">
    <location>
        <begin position="475"/>
        <end position="493"/>
    </location>
</feature>
<dbReference type="InterPro" id="IPR013122">
    <property type="entry name" value="PKD1_2_channel"/>
</dbReference>
<evidence type="ECO:0000256" key="3">
    <source>
        <dbReference type="ARBA" id="ARBA00022692"/>
    </source>
</evidence>
<keyword evidence="3 6" id="KW-0812">Transmembrane</keyword>
<feature type="transmembrane region" description="Helical" evidence="6">
    <location>
        <begin position="73"/>
        <end position="96"/>
    </location>
</feature>
<dbReference type="Pfam" id="PF08016">
    <property type="entry name" value="PKD_channel"/>
    <property type="match status" value="1"/>
</dbReference>
<accession>A0A016RXI9</accession>
<dbReference type="InterPro" id="IPR051223">
    <property type="entry name" value="Polycystin"/>
</dbReference>
<gene>
    <name evidence="9" type="primary">Acey_s0345.g3127</name>
    <name evidence="9" type="synonym">Acey-lov-1</name>
    <name evidence="9" type="ORF">Y032_0345g3127</name>
</gene>